<gene>
    <name evidence="1" type="ORF">UFOPK1419_00496</name>
</gene>
<dbReference type="EMBL" id="CAEZSK010000050">
    <property type="protein sequence ID" value="CAB4538435.1"/>
    <property type="molecule type" value="Genomic_DNA"/>
</dbReference>
<reference evidence="1" key="1">
    <citation type="submission" date="2020-05" db="EMBL/GenBank/DDBJ databases">
        <authorList>
            <person name="Chiriac C."/>
            <person name="Salcher M."/>
            <person name="Ghai R."/>
            <person name="Kavagutti S V."/>
        </authorList>
    </citation>
    <scope>NUCLEOTIDE SEQUENCE</scope>
</reference>
<protein>
    <submittedName>
        <fullName evidence="1">Unannotated protein</fullName>
    </submittedName>
</protein>
<sequence>MPQVFEVADRIQVQRLGKRAAVVTPKTHTMNDVVAIMTGAMTVDKKDQALTPVR</sequence>
<accession>A0A6J6BI35</accession>
<proteinExistence type="predicted"/>
<name>A0A6J6BI35_9ZZZZ</name>
<dbReference type="AlphaFoldDB" id="A0A6J6BI35"/>
<organism evidence="1">
    <name type="scientific">freshwater metagenome</name>
    <dbReference type="NCBI Taxonomy" id="449393"/>
    <lineage>
        <taxon>unclassified sequences</taxon>
        <taxon>metagenomes</taxon>
        <taxon>ecological metagenomes</taxon>
    </lineage>
</organism>
<evidence type="ECO:0000313" key="1">
    <source>
        <dbReference type="EMBL" id="CAB4538435.1"/>
    </source>
</evidence>